<dbReference type="InterPro" id="IPR013901">
    <property type="entry name" value="Anthrone_oxy"/>
</dbReference>
<feature type="transmembrane region" description="Helical" evidence="1">
    <location>
        <begin position="89"/>
        <end position="111"/>
    </location>
</feature>
<organism evidence="2 3">
    <name type="scientific">Thiothrix eikelboomii</name>
    <dbReference type="NCBI Taxonomy" id="92487"/>
    <lineage>
        <taxon>Bacteria</taxon>
        <taxon>Pseudomonadati</taxon>
        <taxon>Pseudomonadota</taxon>
        <taxon>Gammaproteobacteria</taxon>
        <taxon>Thiotrichales</taxon>
        <taxon>Thiotrichaceae</taxon>
        <taxon>Thiothrix</taxon>
    </lineage>
</organism>
<keyword evidence="1" id="KW-1133">Transmembrane helix</keyword>
<accession>A0A1T4X9V2</accession>
<dbReference type="OrthoDB" id="5624827at2"/>
<reference evidence="2 3" key="1">
    <citation type="submission" date="2017-02" db="EMBL/GenBank/DDBJ databases">
        <authorList>
            <person name="Peterson S.W."/>
        </authorList>
    </citation>
    <scope>NUCLEOTIDE SEQUENCE [LARGE SCALE GENOMIC DNA]</scope>
    <source>
        <strain evidence="2 3">ATCC 49788</strain>
    </source>
</reference>
<evidence type="ECO:0000313" key="3">
    <source>
        <dbReference type="Proteomes" id="UP000190460"/>
    </source>
</evidence>
<gene>
    <name evidence="2" type="ORF">SAMN02745130_02701</name>
</gene>
<dbReference type="RefSeq" id="WP_078923151.1">
    <property type="nucleotide sequence ID" value="NZ_FUYB01000014.1"/>
</dbReference>
<proteinExistence type="predicted"/>
<keyword evidence="1" id="KW-0812">Transmembrane</keyword>
<dbReference type="STRING" id="92487.SAMN02745130_02701"/>
<keyword evidence="1" id="KW-0472">Membrane</keyword>
<evidence type="ECO:0000256" key="1">
    <source>
        <dbReference type="SAM" id="Phobius"/>
    </source>
</evidence>
<name>A0A1T4X9V2_9GAMM</name>
<evidence type="ECO:0000313" key="2">
    <source>
        <dbReference type="EMBL" id="SKA86279.1"/>
    </source>
</evidence>
<protein>
    <submittedName>
        <fullName evidence="2">Uncharacterized membrane protein</fullName>
    </submittedName>
</protein>
<dbReference type="Proteomes" id="UP000190460">
    <property type="component" value="Unassembled WGS sequence"/>
</dbReference>
<feature type="transmembrane region" description="Helical" evidence="1">
    <location>
        <begin position="143"/>
        <end position="162"/>
    </location>
</feature>
<feature type="transmembrane region" description="Helical" evidence="1">
    <location>
        <begin position="12"/>
        <end position="31"/>
    </location>
</feature>
<dbReference type="EMBL" id="FUYB01000014">
    <property type="protein sequence ID" value="SKA86279.1"/>
    <property type="molecule type" value="Genomic_DNA"/>
</dbReference>
<keyword evidence="3" id="KW-1185">Reference proteome</keyword>
<feature type="transmembrane region" description="Helical" evidence="1">
    <location>
        <begin position="61"/>
        <end position="82"/>
    </location>
</feature>
<dbReference type="Pfam" id="PF08592">
    <property type="entry name" value="Anthrone_oxy"/>
    <property type="match status" value="1"/>
</dbReference>
<sequence>MQNRPYTLLENTSLALAILMFGIMAGFFWTYTFNVNLATAQLDGASYARVQSLFNVNVRHAMFFSFFFGSAVVAVLALILNYRHYRNPSFWLLASAAILYIVGIILFTKFVNLPLNYYTESWNPEFLPSDWEATRQSWNKANAWRVLISFLAFALSLLALVGRSMRAS</sequence>
<dbReference type="AlphaFoldDB" id="A0A1T4X9V2"/>